<feature type="transmembrane region" description="Helical" evidence="1">
    <location>
        <begin position="319"/>
        <end position="343"/>
    </location>
</feature>
<comment type="caution">
    <text evidence="3">The sequence shown here is derived from an EMBL/GenBank/DDBJ whole genome shotgun (WGS) entry which is preliminary data.</text>
</comment>
<dbReference type="Proteomes" id="UP000523139">
    <property type="component" value="Unassembled WGS sequence"/>
</dbReference>
<dbReference type="AlphaFoldDB" id="A0A7X8TJ34"/>
<dbReference type="InterPro" id="IPR002823">
    <property type="entry name" value="DUF112_TM"/>
</dbReference>
<gene>
    <name evidence="3" type="ORF">HGQ17_06645</name>
</gene>
<evidence type="ECO:0000256" key="1">
    <source>
        <dbReference type="SAM" id="Phobius"/>
    </source>
</evidence>
<keyword evidence="1" id="KW-1133">Transmembrane helix</keyword>
<evidence type="ECO:0000313" key="4">
    <source>
        <dbReference type="Proteomes" id="UP000523139"/>
    </source>
</evidence>
<feature type="transmembrane region" description="Helical" evidence="1">
    <location>
        <begin position="464"/>
        <end position="491"/>
    </location>
</feature>
<sequence>MSATEGFLHGLQLAFTPELLLTALIAAFVGTLIGVLPGLGAVAGAAIALPLTFMFDPVVGLVLIAGIYVGAQYGGSTGSILLNIPGDSTAVVATFDGYPMAQKGRAGPALAITAIGAFIASTIGLVFIVYSSGFVASFAITFNAVDYFALTAGGLLILARISGGTLAQGLLPMILGVVIATVGMESTSSYPRYTFGNLDLTLGIHIAVLAVGIYGVSEILYLIEDKRQRASYKKIRIKDLVPSRSEIRQSWGPWGRGSILGFILGTLPMPSATISTFVSYRMEKGIARNKSQFGKGAVQGLAGPEAANNSAAIGSIVPVLVLGLPFSAVLALMISAMIVHGIQPGPLMMEQQPDLFWSVIGALAIANVMLLVLNIPMIGIWVRILQIPRYILIPVIVLVASMGVFSVSNNMVNLYLMLALGAVGYFLRKYNYSLASMLVGFVLGPLIEDNFVRGMRVSQGDPAYFLSSTFAVVIWSVVVLIVIGAAVRTLLKRRAQRRLLDSTAK</sequence>
<feature type="transmembrane region" description="Helical" evidence="1">
    <location>
        <begin position="166"/>
        <end position="184"/>
    </location>
</feature>
<dbReference type="PANTHER" id="PTHR35342:SF5">
    <property type="entry name" value="TRICARBOXYLIC TRANSPORT PROTEIN"/>
    <property type="match status" value="1"/>
</dbReference>
<dbReference type="Pfam" id="PF01970">
    <property type="entry name" value="TctA"/>
    <property type="match status" value="1"/>
</dbReference>
<feature type="transmembrane region" description="Helical" evidence="1">
    <location>
        <begin position="20"/>
        <end position="39"/>
    </location>
</feature>
<dbReference type="PANTHER" id="PTHR35342">
    <property type="entry name" value="TRICARBOXYLIC TRANSPORT PROTEIN"/>
    <property type="match status" value="1"/>
</dbReference>
<feature type="transmembrane region" description="Helical" evidence="1">
    <location>
        <begin position="387"/>
        <end position="405"/>
    </location>
</feature>
<feature type="transmembrane region" description="Helical" evidence="1">
    <location>
        <begin position="136"/>
        <end position="159"/>
    </location>
</feature>
<protein>
    <submittedName>
        <fullName evidence="3">Tripartite tricarboxylate transporter TctA</fullName>
    </submittedName>
</protein>
<evidence type="ECO:0000259" key="2">
    <source>
        <dbReference type="Pfam" id="PF01970"/>
    </source>
</evidence>
<evidence type="ECO:0000313" key="3">
    <source>
        <dbReference type="EMBL" id="NLS09687.1"/>
    </source>
</evidence>
<dbReference type="RefSeq" id="WP_168887194.1">
    <property type="nucleotide sequence ID" value="NZ_JABAHY010000005.1"/>
</dbReference>
<feature type="transmembrane region" description="Helical" evidence="1">
    <location>
        <begin position="434"/>
        <end position="452"/>
    </location>
</feature>
<feature type="transmembrane region" description="Helical" evidence="1">
    <location>
        <begin position="46"/>
        <end position="68"/>
    </location>
</feature>
<feature type="transmembrane region" description="Helical" evidence="1">
    <location>
        <begin position="204"/>
        <end position="223"/>
    </location>
</feature>
<feature type="transmembrane region" description="Helical" evidence="1">
    <location>
        <begin position="355"/>
        <end position="375"/>
    </location>
</feature>
<feature type="transmembrane region" description="Helical" evidence="1">
    <location>
        <begin position="80"/>
        <end position="98"/>
    </location>
</feature>
<keyword evidence="4" id="KW-1185">Reference proteome</keyword>
<accession>A0A7X8TJ34</accession>
<feature type="transmembrane region" description="Helical" evidence="1">
    <location>
        <begin position="110"/>
        <end position="130"/>
    </location>
</feature>
<keyword evidence="1" id="KW-0812">Transmembrane</keyword>
<reference evidence="3 4" key="1">
    <citation type="submission" date="2020-04" db="EMBL/GenBank/DDBJ databases">
        <title>Nesterenkonia sp. nov., isolated from marine sediment.</title>
        <authorList>
            <person name="Zhang G."/>
        </authorList>
    </citation>
    <scope>NUCLEOTIDE SEQUENCE [LARGE SCALE GENOMIC DNA]</scope>
    <source>
        <strain evidence="3 4">MY13</strain>
    </source>
</reference>
<keyword evidence="1" id="KW-0472">Membrane</keyword>
<name>A0A7X8TJ34_9MICC</name>
<dbReference type="EMBL" id="JABAHY010000005">
    <property type="protein sequence ID" value="NLS09687.1"/>
    <property type="molecule type" value="Genomic_DNA"/>
</dbReference>
<proteinExistence type="predicted"/>
<organism evidence="3 4">
    <name type="scientific">Nesterenkonia sedimenti</name>
    <dbReference type="NCBI Taxonomy" id="1463632"/>
    <lineage>
        <taxon>Bacteria</taxon>
        <taxon>Bacillati</taxon>
        <taxon>Actinomycetota</taxon>
        <taxon>Actinomycetes</taxon>
        <taxon>Micrococcales</taxon>
        <taxon>Micrococcaceae</taxon>
        <taxon>Nesterenkonia</taxon>
    </lineage>
</organism>
<feature type="domain" description="DUF112" evidence="2">
    <location>
        <begin position="20"/>
        <end position="438"/>
    </location>
</feature>